<sequence>MVKTNKEGEKMVTVRKK</sequence>
<evidence type="ECO:0000313" key="2">
    <source>
        <dbReference type="Proteomes" id="UP001152798"/>
    </source>
</evidence>
<proteinExistence type="predicted"/>
<name>A0A9P0E9W3_NEZVI</name>
<evidence type="ECO:0000313" key="1">
    <source>
        <dbReference type="EMBL" id="CAH1390021.1"/>
    </source>
</evidence>
<protein>
    <submittedName>
        <fullName evidence="1">Uncharacterized protein</fullName>
    </submittedName>
</protein>
<dbReference type="EMBL" id="OV725077">
    <property type="protein sequence ID" value="CAH1390021.1"/>
    <property type="molecule type" value="Genomic_DNA"/>
</dbReference>
<reference evidence="1" key="1">
    <citation type="submission" date="2022-01" db="EMBL/GenBank/DDBJ databases">
        <authorList>
            <person name="King R."/>
        </authorList>
    </citation>
    <scope>NUCLEOTIDE SEQUENCE</scope>
</reference>
<keyword evidence="2" id="KW-1185">Reference proteome</keyword>
<gene>
    <name evidence="1" type="ORF">NEZAVI_LOCUS1291</name>
</gene>
<dbReference type="AlphaFoldDB" id="A0A9P0E9W3"/>
<dbReference type="Proteomes" id="UP001152798">
    <property type="component" value="Chromosome 1"/>
</dbReference>
<organism evidence="1 2">
    <name type="scientific">Nezara viridula</name>
    <name type="common">Southern green stink bug</name>
    <name type="synonym">Cimex viridulus</name>
    <dbReference type="NCBI Taxonomy" id="85310"/>
    <lineage>
        <taxon>Eukaryota</taxon>
        <taxon>Metazoa</taxon>
        <taxon>Ecdysozoa</taxon>
        <taxon>Arthropoda</taxon>
        <taxon>Hexapoda</taxon>
        <taxon>Insecta</taxon>
        <taxon>Pterygota</taxon>
        <taxon>Neoptera</taxon>
        <taxon>Paraneoptera</taxon>
        <taxon>Hemiptera</taxon>
        <taxon>Heteroptera</taxon>
        <taxon>Panheteroptera</taxon>
        <taxon>Pentatomomorpha</taxon>
        <taxon>Pentatomoidea</taxon>
        <taxon>Pentatomidae</taxon>
        <taxon>Pentatominae</taxon>
        <taxon>Nezara</taxon>
    </lineage>
</organism>
<accession>A0A9P0E9W3</accession>